<dbReference type="PATRIC" id="fig|270351.10.peg.2151"/>
<sequence length="164" mass="17021">MAMTPALMGEAVRRINCTAVGAWLEAWLAALGLPLPAAFDGNGEAVTPRASGVVLRIGAVSRVQGLPDPRDRLRLIAIEADAGAAMPLGLDAACETLATATAKLSTATVGGSPAELAAGDRRISFFIDGGRVIELRFLDGLVGFDRLLVARLGEPGDWCNPAER</sequence>
<dbReference type="KEGG" id="maqu:Maq22A_c11160"/>
<dbReference type="EMBL" id="AP014704">
    <property type="protein sequence ID" value="BAQ45496.1"/>
    <property type="molecule type" value="Genomic_DNA"/>
</dbReference>
<reference evidence="2" key="2">
    <citation type="submission" date="2015-01" db="EMBL/GenBank/DDBJ databases">
        <title>Complete genome sequence of Methylobacterium aquaticum strain 22A.</title>
        <authorList>
            <person name="Tani A."/>
            <person name="Ogura Y."/>
            <person name="Hayashi T."/>
        </authorList>
    </citation>
    <scope>NUCLEOTIDE SEQUENCE [LARGE SCALE GENOMIC DNA]</scope>
    <source>
        <strain evidence="2">MA-22A</strain>
    </source>
</reference>
<name>A0A0C6EYZ7_9HYPH</name>
<organism evidence="1 2">
    <name type="scientific">Methylobacterium aquaticum</name>
    <dbReference type="NCBI Taxonomy" id="270351"/>
    <lineage>
        <taxon>Bacteria</taxon>
        <taxon>Pseudomonadati</taxon>
        <taxon>Pseudomonadota</taxon>
        <taxon>Alphaproteobacteria</taxon>
        <taxon>Hyphomicrobiales</taxon>
        <taxon>Methylobacteriaceae</taxon>
        <taxon>Methylobacterium</taxon>
    </lineage>
</organism>
<evidence type="ECO:0000313" key="2">
    <source>
        <dbReference type="Proteomes" id="UP000061432"/>
    </source>
</evidence>
<dbReference type="Proteomes" id="UP000061432">
    <property type="component" value="Chromosome"/>
</dbReference>
<dbReference type="AlphaFoldDB" id="A0A0C6EYZ7"/>
<reference evidence="1 2" key="1">
    <citation type="journal article" date="2015" name="Genome Announc.">
        <title>Complete Genome Sequence of Methylobacterium aquaticum Strain 22A, Isolated from Racomitrium japonicum Moss.</title>
        <authorList>
            <person name="Tani A."/>
            <person name="Ogura Y."/>
            <person name="Hayashi T."/>
            <person name="Kimbara K."/>
        </authorList>
    </citation>
    <scope>NUCLEOTIDE SEQUENCE [LARGE SCALE GENOMIC DNA]</scope>
    <source>
        <strain evidence="1 2">MA-22A</strain>
    </source>
</reference>
<protein>
    <submittedName>
        <fullName evidence="1">Uncharacterized protein</fullName>
    </submittedName>
</protein>
<gene>
    <name evidence="1" type="ORF">Maq22A_c11160</name>
</gene>
<evidence type="ECO:0000313" key="1">
    <source>
        <dbReference type="EMBL" id="BAQ45496.1"/>
    </source>
</evidence>
<accession>A0A0C6EYZ7</accession>
<proteinExistence type="predicted"/>